<dbReference type="InterPro" id="IPR049808">
    <property type="entry name" value="CONSTANS-like_Bbox1"/>
</dbReference>
<keyword evidence="6" id="KW-0862">Zinc</keyword>
<evidence type="ECO:0000256" key="7">
    <source>
        <dbReference type="ARBA" id="ARBA00023242"/>
    </source>
</evidence>
<sequence length="387" mass="42657">MVEPICEYCKVVRAVVYCESDSARLCLKCDDSIHSANAISRRHPRSLICDKCSSRAAVVRCLDHKSSYCRACDCGGGCFGPGHNRFKLNFYTGCPSATEFPMLWSLDIDCDTPHEMNTGGGGGAPLSGGGQVENKLNEIAPCVKFGGPWANRPPMPPQLPFTNMSLCDRNQTPLFFQGTTLQKGYDDSGKDIGLHEIDALYDAANIDDMLTNFQNQPKYQLDNAELDELLMEKNLPVSESNSTLIENALEVNSSGQQECIGFQPSNNLIPTMNASTNCMLMNPIPLSISLSLSNITGESSAANYQDCGLSPFLNGDSPWDSNFEASCPQARDKAKMRYNEKKKTRMFGKQIRYASRKARADTRKRVKGRFVKAGEVLGYDPAEIKEF</sequence>
<evidence type="ECO:0000256" key="4">
    <source>
        <dbReference type="ARBA" id="ARBA00022737"/>
    </source>
</evidence>
<dbReference type="InterPro" id="IPR010402">
    <property type="entry name" value="CCT_domain"/>
</dbReference>
<evidence type="ECO:0000313" key="13">
    <source>
        <dbReference type="Proteomes" id="UP001634393"/>
    </source>
</evidence>
<gene>
    <name evidence="12" type="ORF">ACJIZ3_010829</name>
</gene>
<evidence type="ECO:0000259" key="11">
    <source>
        <dbReference type="PROSITE" id="PS51017"/>
    </source>
</evidence>
<organism evidence="12 13">
    <name type="scientific">Penstemon smallii</name>
    <dbReference type="NCBI Taxonomy" id="265156"/>
    <lineage>
        <taxon>Eukaryota</taxon>
        <taxon>Viridiplantae</taxon>
        <taxon>Streptophyta</taxon>
        <taxon>Embryophyta</taxon>
        <taxon>Tracheophyta</taxon>
        <taxon>Spermatophyta</taxon>
        <taxon>Magnoliopsida</taxon>
        <taxon>eudicotyledons</taxon>
        <taxon>Gunneridae</taxon>
        <taxon>Pentapetalae</taxon>
        <taxon>asterids</taxon>
        <taxon>lamiids</taxon>
        <taxon>Lamiales</taxon>
        <taxon>Plantaginaceae</taxon>
        <taxon>Cheloneae</taxon>
        <taxon>Penstemon</taxon>
    </lineage>
</organism>
<reference evidence="12 13" key="1">
    <citation type="submission" date="2024-12" db="EMBL/GenBank/DDBJ databases">
        <title>The unique morphological basis and parallel evolutionary history of personate flowers in Penstemon.</title>
        <authorList>
            <person name="Depatie T.H."/>
            <person name="Wessinger C.A."/>
        </authorList>
    </citation>
    <scope>NUCLEOTIDE SEQUENCE [LARGE SCALE GENOMIC DNA]</scope>
    <source>
        <strain evidence="12">WTNN_2</strain>
        <tissue evidence="12">Leaf</tissue>
    </source>
</reference>
<accession>A0ABD3UL24</accession>
<dbReference type="EMBL" id="JBJXBP010000001">
    <property type="protein sequence ID" value="KAL3848947.1"/>
    <property type="molecule type" value="Genomic_DNA"/>
</dbReference>
<dbReference type="GO" id="GO:0005634">
    <property type="term" value="C:nucleus"/>
    <property type="evidence" value="ECO:0007669"/>
    <property type="project" value="UniProtKB-SubCell"/>
</dbReference>
<dbReference type="PANTHER" id="PTHR31717:SF46">
    <property type="entry name" value="CCT MOTIF FAMILY PROTEIN-RELATED"/>
    <property type="match status" value="1"/>
</dbReference>
<feature type="domain" description="CCT" evidence="11">
    <location>
        <begin position="331"/>
        <end position="373"/>
    </location>
</feature>
<dbReference type="SMART" id="SM00336">
    <property type="entry name" value="BBOX"/>
    <property type="match status" value="1"/>
</dbReference>
<keyword evidence="3" id="KW-0479">Metal-binding</keyword>
<dbReference type="Proteomes" id="UP001634393">
    <property type="component" value="Unassembled WGS sequence"/>
</dbReference>
<evidence type="ECO:0008006" key="14">
    <source>
        <dbReference type="Google" id="ProtNLM"/>
    </source>
</evidence>
<evidence type="ECO:0000259" key="10">
    <source>
        <dbReference type="PROSITE" id="PS50119"/>
    </source>
</evidence>
<dbReference type="CDD" id="cd19821">
    <property type="entry name" value="Bbox1_BBX-like"/>
    <property type="match status" value="1"/>
</dbReference>
<protein>
    <recommendedName>
        <fullName evidence="14">Zinc finger protein</fullName>
    </recommendedName>
</protein>
<name>A0ABD3UL24_9LAMI</name>
<evidence type="ECO:0000256" key="8">
    <source>
        <dbReference type="PROSITE-ProRule" id="PRU00024"/>
    </source>
</evidence>
<feature type="domain" description="B box-type" evidence="10">
    <location>
        <begin position="5"/>
        <end position="48"/>
    </location>
</feature>
<dbReference type="GO" id="GO:0006355">
    <property type="term" value="P:regulation of DNA-templated transcription"/>
    <property type="evidence" value="ECO:0007669"/>
    <property type="project" value="UniProtKB-ARBA"/>
</dbReference>
<evidence type="ECO:0000256" key="5">
    <source>
        <dbReference type="ARBA" id="ARBA00022771"/>
    </source>
</evidence>
<dbReference type="PROSITE" id="PS51017">
    <property type="entry name" value="CCT"/>
    <property type="match status" value="1"/>
</dbReference>
<comment type="subcellular location">
    <subcellularLocation>
        <location evidence="1 9">Nucleus</location>
    </subcellularLocation>
</comment>
<evidence type="ECO:0000256" key="2">
    <source>
        <dbReference type="ARBA" id="ARBA00010024"/>
    </source>
</evidence>
<evidence type="ECO:0000256" key="3">
    <source>
        <dbReference type="ARBA" id="ARBA00022723"/>
    </source>
</evidence>
<dbReference type="Pfam" id="PF06203">
    <property type="entry name" value="CCT"/>
    <property type="match status" value="1"/>
</dbReference>
<keyword evidence="13" id="KW-1185">Reference proteome</keyword>
<dbReference type="PANTHER" id="PTHR31717">
    <property type="entry name" value="ZINC FINGER PROTEIN CONSTANS-LIKE 10"/>
    <property type="match status" value="1"/>
</dbReference>
<dbReference type="PROSITE" id="PS50119">
    <property type="entry name" value="ZF_BBOX"/>
    <property type="match status" value="1"/>
</dbReference>
<comment type="caution">
    <text evidence="12">The sequence shown here is derived from an EMBL/GenBank/DDBJ whole genome shotgun (WGS) entry which is preliminary data.</text>
</comment>
<keyword evidence="7 9" id="KW-0539">Nucleus</keyword>
<dbReference type="AlphaFoldDB" id="A0ABD3UL24"/>
<evidence type="ECO:0000256" key="1">
    <source>
        <dbReference type="ARBA" id="ARBA00004123"/>
    </source>
</evidence>
<evidence type="ECO:0000313" key="12">
    <source>
        <dbReference type="EMBL" id="KAL3848947.1"/>
    </source>
</evidence>
<evidence type="ECO:0000256" key="6">
    <source>
        <dbReference type="ARBA" id="ARBA00022833"/>
    </source>
</evidence>
<proteinExistence type="inferred from homology"/>
<dbReference type="InterPro" id="IPR000315">
    <property type="entry name" value="Znf_B-box"/>
</dbReference>
<evidence type="ECO:0000256" key="9">
    <source>
        <dbReference type="PROSITE-ProRule" id="PRU00357"/>
    </source>
</evidence>
<keyword evidence="5 8" id="KW-0863">Zinc-finger</keyword>
<comment type="similarity">
    <text evidence="2">Belongs to the CONSTANS family.</text>
</comment>
<dbReference type="GO" id="GO:0008270">
    <property type="term" value="F:zinc ion binding"/>
    <property type="evidence" value="ECO:0007669"/>
    <property type="project" value="UniProtKB-KW"/>
</dbReference>
<keyword evidence="4" id="KW-0677">Repeat</keyword>